<feature type="transmembrane region" description="Helical" evidence="1">
    <location>
        <begin position="81"/>
        <end position="105"/>
    </location>
</feature>
<dbReference type="RefSeq" id="WP_192023588.1">
    <property type="nucleotide sequence ID" value="NZ_JACYTN010000001.1"/>
</dbReference>
<dbReference type="Pfam" id="PF17314">
    <property type="entry name" value="DUF5360"/>
    <property type="match status" value="1"/>
</dbReference>
<sequence length="144" mass="16639">MTSSSVVSLKIMWILFWMTDVGFILYWTSTAFGLIPPEYAYNDYTNPILVAWNWSFAPIDIVISVTGFISIYLWRTKRLQWSIWALISLVLTSASGLMAISYWAIRGEFDLLWWLPNLFLLLYPLLFVRSVALSVSGNKTLVRL</sequence>
<evidence type="ECO:0000256" key="1">
    <source>
        <dbReference type="SAM" id="Phobius"/>
    </source>
</evidence>
<dbReference type="Proteomes" id="UP000634529">
    <property type="component" value="Unassembled WGS sequence"/>
</dbReference>
<feature type="transmembrane region" description="Helical" evidence="1">
    <location>
        <begin position="12"/>
        <end position="35"/>
    </location>
</feature>
<feature type="transmembrane region" description="Helical" evidence="1">
    <location>
        <begin position="111"/>
        <end position="135"/>
    </location>
</feature>
<feature type="transmembrane region" description="Helical" evidence="1">
    <location>
        <begin position="55"/>
        <end position="74"/>
    </location>
</feature>
<organism evidence="2 3">
    <name type="scientific">Paenibacillus arenosi</name>
    <dbReference type="NCBI Taxonomy" id="2774142"/>
    <lineage>
        <taxon>Bacteria</taxon>
        <taxon>Bacillati</taxon>
        <taxon>Bacillota</taxon>
        <taxon>Bacilli</taxon>
        <taxon>Bacillales</taxon>
        <taxon>Paenibacillaceae</taxon>
        <taxon>Paenibacillus</taxon>
    </lineage>
</organism>
<evidence type="ECO:0000313" key="2">
    <source>
        <dbReference type="EMBL" id="MBD8497169.1"/>
    </source>
</evidence>
<accession>A0ABR9AST2</accession>
<gene>
    <name evidence="2" type="ORF">IFO66_02520</name>
</gene>
<name>A0ABR9AST2_9BACL</name>
<evidence type="ECO:0000313" key="3">
    <source>
        <dbReference type="Proteomes" id="UP000634529"/>
    </source>
</evidence>
<protein>
    <submittedName>
        <fullName evidence="2">DUF5360 family protein</fullName>
    </submittedName>
</protein>
<proteinExistence type="predicted"/>
<keyword evidence="1" id="KW-0472">Membrane</keyword>
<keyword evidence="1" id="KW-0812">Transmembrane</keyword>
<dbReference type="EMBL" id="JACYTN010000001">
    <property type="protein sequence ID" value="MBD8497169.1"/>
    <property type="molecule type" value="Genomic_DNA"/>
</dbReference>
<comment type="caution">
    <text evidence="2">The sequence shown here is derived from an EMBL/GenBank/DDBJ whole genome shotgun (WGS) entry which is preliminary data.</text>
</comment>
<reference evidence="2 3" key="1">
    <citation type="submission" date="2020-09" db="EMBL/GenBank/DDBJ databases">
        <title>Paenibacillus sp. CAU 1523 isolated from sand of Haeundae Beach.</title>
        <authorList>
            <person name="Kim W."/>
        </authorList>
    </citation>
    <scope>NUCLEOTIDE SEQUENCE [LARGE SCALE GENOMIC DNA]</scope>
    <source>
        <strain evidence="2 3">CAU 1523</strain>
    </source>
</reference>
<keyword evidence="1" id="KW-1133">Transmembrane helix</keyword>
<keyword evidence="3" id="KW-1185">Reference proteome</keyword>
<dbReference type="InterPro" id="IPR020348">
    <property type="entry name" value="Uncharacterised_YvaD"/>
</dbReference>